<comment type="caution">
    <text evidence="1">The sequence shown here is derived from an EMBL/GenBank/DDBJ whole genome shotgun (WGS) entry which is preliminary data.</text>
</comment>
<dbReference type="PANTHER" id="PTHR18934">
    <property type="entry name" value="ATP-DEPENDENT RNA HELICASE"/>
    <property type="match status" value="1"/>
</dbReference>
<dbReference type="SUPFAM" id="SSF52540">
    <property type="entry name" value="P-loop containing nucleoside triphosphate hydrolases"/>
    <property type="match status" value="1"/>
</dbReference>
<dbReference type="EMBL" id="JAGTTL010000001">
    <property type="protein sequence ID" value="KAK6329294.1"/>
    <property type="molecule type" value="Genomic_DNA"/>
</dbReference>
<dbReference type="Gene3D" id="1.20.120.1080">
    <property type="match status" value="1"/>
</dbReference>
<name>A0AAN8MHI7_9TELE</name>
<keyword evidence="2" id="KW-1185">Reference proteome</keyword>
<gene>
    <name evidence="1" type="ORF">J4Q44_G00012720</name>
</gene>
<dbReference type="Gene3D" id="3.40.50.300">
    <property type="entry name" value="P-loop containing nucleotide triphosphate hydrolases"/>
    <property type="match status" value="1"/>
</dbReference>
<sequence length="278" mass="32025">MRVIGMMPDGFPEWKKHAFGGNQASYGKKTELFILEQRESLHIYKLKEKFIQAVHDIQILIVVGESGSGKTTQITQYLAEMGYTTQGKIGCTQPSLVAAMSVAKRASQKWPEFPLVPMLCKMLIMSVHPACSEEMLTIVSMLPVQNIIYRPKAPQIIVVSSRTQPKRITRKAIVPSLTSRLVNELVLTMKEYMREVNTIDPRWLLEAIFKVSDLTRLSKQKKQQLLSKQKKQQLLKPLYNRYEEHIENLPHLPQEVDGDPFALTRRFRPQQEREGDRH</sequence>
<dbReference type="GO" id="GO:0000390">
    <property type="term" value="P:spliceosomal complex disassembly"/>
    <property type="evidence" value="ECO:0007669"/>
    <property type="project" value="TreeGrafter"/>
</dbReference>
<dbReference type="AlphaFoldDB" id="A0AAN8MHI7"/>
<dbReference type="Proteomes" id="UP001356427">
    <property type="component" value="Unassembled WGS sequence"/>
</dbReference>
<proteinExistence type="predicted"/>
<dbReference type="Pfam" id="PF21010">
    <property type="entry name" value="HA2_C"/>
    <property type="match status" value="1"/>
</dbReference>
<dbReference type="GO" id="GO:0003723">
    <property type="term" value="F:RNA binding"/>
    <property type="evidence" value="ECO:0007669"/>
    <property type="project" value="TreeGrafter"/>
</dbReference>
<reference evidence="1 2" key="1">
    <citation type="submission" date="2021-04" db="EMBL/GenBank/DDBJ databases">
        <authorList>
            <person name="De Guttry C."/>
            <person name="Zahm M."/>
            <person name="Klopp C."/>
            <person name="Cabau C."/>
            <person name="Louis A."/>
            <person name="Berthelot C."/>
            <person name="Parey E."/>
            <person name="Roest Crollius H."/>
            <person name="Montfort J."/>
            <person name="Robinson-Rechavi M."/>
            <person name="Bucao C."/>
            <person name="Bouchez O."/>
            <person name="Gislard M."/>
            <person name="Lluch J."/>
            <person name="Milhes M."/>
            <person name="Lampietro C."/>
            <person name="Lopez Roques C."/>
            <person name="Donnadieu C."/>
            <person name="Braasch I."/>
            <person name="Desvignes T."/>
            <person name="Postlethwait J."/>
            <person name="Bobe J."/>
            <person name="Wedekind C."/>
            <person name="Guiguen Y."/>
        </authorList>
    </citation>
    <scope>NUCLEOTIDE SEQUENCE [LARGE SCALE GENOMIC DNA]</scope>
    <source>
        <strain evidence="1">Cs_M1</strain>
        <tissue evidence="1">Blood</tissue>
    </source>
</reference>
<accession>A0AAN8MHI7</accession>
<evidence type="ECO:0000313" key="1">
    <source>
        <dbReference type="EMBL" id="KAK6329294.1"/>
    </source>
</evidence>
<dbReference type="PANTHER" id="PTHR18934:SF85">
    <property type="entry name" value="ATP-DEPENDENT RNA HELICASE DHX8"/>
    <property type="match status" value="1"/>
</dbReference>
<organism evidence="1 2">
    <name type="scientific">Coregonus suidteri</name>
    <dbReference type="NCBI Taxonomy" id="861788"/>
    <lineage>
        <taxon>Eukaryota</taxon>
        <taxon>Metazoa</taxon>
        <taxon>Chordata</taxon>
        <taxon>Craniata</taxon>
        <taxon>Vertebrata</taxon>
        <taxon>Euteleostomi</taxon>
        <taxon>Actinopterygii</taxon>
        <taxon>Neopterygii</taxon>
        <taxon>Teleostei</taxon>
        <taxon>Protacanthopterygii</taxon>
        <taxon>Salmoniformes</taxon>
        <taxon>Salmonidae</taxon>
        <taxon>Coregoninae</taxon>
        <taxon>Coregonus</taxon>
    </lineage>
</organism>
<protein>
    <submittedName>
        <fullName evidence="1">Uncharacterized protein</fullName>
    </submittedName>
</protein>
<dbReference type="InterPro" id="IPR027417">
    <property type="entry name" value="P-loop_NTPase"/>
</dbReference>
<evidence type="ECO:0000313" key="2">
    <source>
        <dbReference type="Proteomes" id="UP001356427"/>
    </source>
</evidence>
<dbReference type="GO" id="GO:0071013">
    <property type="term" value="C:catalytic step 2 spliceosome"/>
    <property type="evidence" value="ECO:0007669"/>
    <property type="project" value="TreeGrafter"/>
</dbReference>
<dbReference type="GO" id="GO:0003724">
    <property type="term" value="F:RNA helicase activity"/>
    <property type="evidence" value="ECO:0007669"/>
    <property type="project" value="TreeGrafter"/>
</dbReference>